<dbReference type="EMBL" id="QXDC01000003">
    <property type="protein sequence ID" value="RIA43732.1"/>
    <property type="molecule type" value="Genomic_DNA"/>
</dbReference>
<protein>
    <submittedName>
        <fullName evidence="3">CubicO group peptidase (Beta-lactamase class C family)</fullName>
    </submittedName>
</protein>
<reference evidence="3 4" key="1">
    <citation type="submission" date="2018-08" db="EMBL/GenBank/DDBJ databases">
        <title>Genomic Encyclopedia of Type Strains, Phase IV (KMG-IV): sequencing the most valuable type-strain genomes for metagenomic binning, comparative biology and taxonomic classification.</title>
        <authorList>
            <person name="Goeker M."/>
        </authorList>
    </citation>
    <scope>NUCLEOTIDE SEQUENCE [LARGE SCALE GENOMIC DNA]</scope>
    <source>
        <strain evidence="3 4">DSM 25527</strain>
    </source>
</reference>
<feature type="signal peptide" evidence="1">
    <location>
        <begin position="1"/>
        <end position="23"/>
    </location>
</feature>
<evidence type="ECO:0000259" key="2">
    <source>
        <dbReference type="Pfam" id="PF00144"/>
    </source>
</evidence>
<feature type="chain" id="PRO_5017254843" evidence="1">
    <location>
        <begin position="24"/>
        <end position="355"/>
    </location>
</feature>
<accession>A0A397P3B7</accession>
<name>A0A397P3B7_9SPHN</name>
<feature type="domain" description="Beta-lactamase-related" evidence="2">
    <location>
        <begin position="39"/>
        <end position="318"/>
    </location>
</feature>
<dbReference type="SUPFAM" id="SSF56601">
    <property type="entry name" value="beta-lactamase/transpeptidase-like"/>
    <property type="match status" value="1"/>
</dbReference>
<evidence type="ECO:0000313" key="3">
    <source>
        <dbReference type="EMBL" id="RIA43732.1"/>
    </source>
</evidence>
<dbReference type="PANTHER" id="PTHR43283:SF7">
    <property type="entry name" value="BETA-LACTAMASE-RELATED DOMAIN-CONTAINING PROTEIN"/>
    <property type="match status" value="1"/>
</dbReference>
<dbReference type="PANTHER" id="PTHR43283">
    <property type="entry name" value="BETA-LACTAMASE-RELATED"/>
    <property type="match status" value="1"/>
</dbReference>
<dbReference type="Proteomes" id="UP000266568">
    <property type="component" value="Unassembled WGS sequence"/>
</dbReference>
<dbReference type="OrthoDB" id="9814204at2"/>
<evidence type="ECO:0000256" key="1">
    <source>
        <dbReference type="SAM" id="SignalP"/>
    </source>
</evidence>
<gene>
    <name evidence="3" type="ORF">DFR49_1960</name>
</gene>
<dbReference type="InterPro" id="IPR001466">
    <property type="entry name" value="Beta-lactam-related"/>
</dbReference>
<dbReference type="AlphaFoldDB" id="A0A397P3B7"/>
<sequence length="355" mass="37643">MRIKSLFALPLLALLPASGGAQPQNMIAPLFVADPGTRAVLLIEDGRVIAKRYAPGFSDANRFISWSMAKTVTAMLVGELVADGKLALDAPAPVPEWHRPGDPRGAITLRMLLQMRSGLRHTEIGDPIERSDTNQVLFVGGTGDMAAKAIAQPLEAAPGTKFEYSSLTTIILAKIIADTLTDSTDPRVRATTYRDFATERLFQPAGVTSAFLEFDGAGTQIGGSLIYMTLDDWGRMGRLLLDGTGADGAQVIAPDWLAFMKAPSPRDPEYGGQTWLNRAGGSDPDGPTLFPDAAPDTVVSMIGHLGQFVIAGTGADPHDPGTHHAIILVRLGKTQDSALAPTRQALGRVVGSLIQ</sequence>
<dbReference type="InterPro" id="IPR050789">
    <property type="entry name" value="Diverse_Enzym_Activities"/>
</dbReference>
<proteinExistence type="predicted"/>
<evidence type="ECO:0000313" key="4">
    <source>
        <dbReference type="Proteomes" id="UP000266568"/>
    </source>
</evidence>
<keyword evidence="1" id="KW-0732">Signal</keyword>
<dbReference type="InterPro" id="IPR012338">
    <property type="entry name" value="Beta-lactam/transpept-like"/>
</dbReference>
<dbReference type="RefSeq" id="WP_119035550.1">
    <property type="nucleotide sequence ID" value="NZ_QXDC01000003.1"/>
</dbReference>
<dbReference type="Pfam" id="PF00144">
    <property type="entry name" value="Beta-lactamase"/>
    <property type="match status" value="1"/>
</dbReference>
<organism evidence="3 4">
    <name type="scientific">Hephaestia caeni</name>
    <dbReference type="NCBI Taxonomy" id="645617"/>
    <lineage>
        <taxon>Bacteria</taxon>
        <taxon>Pseudomonadati</taxon>
        <taxon>Pseudomonadota</taxon>
        <taxon>Alphaproteobacteria</taxon>
        <taxon>Sphingomonadales</taxon>
        <taxon>Sphingomonadaceae</taxon>
        <taxon>Hephaestia</taxon>
    </lineage>
</organism>
<keyword evidence="4" id="KW-1185">Reference proteome</keyword>
<comment type="caution">
    <text evidence="3">The sequence shown here is derived from an EMBL/GenBank/DDBJ whole genome shotgun (WGS) entry which is preliminary data.</text>
</comment>
<dbReference type="Gene3D" id="3.40.710.10">
    <property type="entry name" value="DD-peptidase/beta-lactamase superfamily"/>
    <property type="match status" value="1"/>
</dbReference>